<accession>A0ABU1IXK0</accession>
<evidence type="ECO:0000313" key="2">
    <source>
        <dbReference type="EMBL" id="MDR6243984.1"/>
    </source>
</evidence>
<dbReference type="Pfam" id="PF00248">
    <property type="entry name" value="Aldo_ket_red"/>
    <property type="match status" value="1"/>
</dbReference>
<sequence length="318" mass="35380">MKYRKLGKTGLDVPVLSFGASSLGGVFRSTDDGESVRTVHTAIDAGMNYIDVSPYYGLTRAETVLGQALRSVPRDRYLLSSKAGRYGEREFDFSSERILRSVDESLERLSTDYLDMLFLHDVEFGDPQQIVEESVPTLELLKQQGKIRFGGISGLPLSMFELLLPQMEVDIILSYCHYALNDTSLLSLLPLLESQHIGLVSASPLSMGLLSTRPVADWHPAGDELKRVCHEAALYCQQQGVEIAQLAMQFAVQQESIPTTLVSTANPDNVLRNVRWIEEPIQTEVLEEVLRILKPVHNQTWASGLELYNRPVTNGGEA</sequence>
<gene>
    <name evidence="2" type="ORF">JOC58_001877</name>
</gene>
<evidence type="ECO:0000259" key="1">
    <source>
        <dbReference type="Pfam" id="PF00248"/>
    </source>
</evidence>
<protein>
    <submittedName>
        <fullName evidence="2">Aryl-alcohol dehydrogenase-like predicted oxidoreductase</fullName>
    </submittedName>
</protein>
<organism evidence="2 3">
    <name type="scientific">Paenibacillus hunanensis</name>
    <dbReference type="NCBI Taxonomy" id="539262"/>
    <lineage>
        <taxon>Bacteria</taxon>
        <taxon>Bacillati</taxon>
        <taxon>Bacillota</taxon>
        <taxon>Bacilli</taxon>
        <taxon>Bacillales</taxon>
        <taxon>Paenibacillaceae</taxon>
        <taxon>Paenibacillus</taxon>
    </lineage>
</organism>
<proteinExistence type="predicted"/>
<reference evidence="2 3" key="1">
    <citation type="submission" date="2023-07" db="EMBL/GenBank/DDBJ databases">
        <title>Genomic Encyclopedia of Type Strains, Phase IV (KMG-IV): sequencing the most valuable type-strain genomes for metagenomic binning, comparative biology and taxonomic classification.</title>
        <authorList>
            <person name="Goeker M."/>
        </authorList>
    </citation>
    <scope>NUCLEOTIDE SEQUENCE [LARGE SCALE GENOMIC DNA]</scope>
    <source>
        <strain evidence="2 3">DSM 22170</strain>
    </source>
</reference>
<feature type="domain" description="NADP-dependent oxidoreductase" evidence="1">
    <location>
        <begin position="16"/>
        <end position="290"/>
    </location>
</feature>
<dbReference type="InterPro" id="IPR023210">
    <property type="entry name" value="NADP_OxRdtase_dom"/>
</dbReference>
<comment type="caution">
    <text evidence="2">The sequence shown here is derived from an EMBL/GenBank/DDBJ whole genome shotgun (WGS) entry which is preliminary data.</text>
</comment>
<dbReference type="InterPro" id="IPR020471">
    <property type="entry name" value="AKR"/>
</dbReference>
<name>A0ABU1IXK0_9BACL</name>
<dbReference type="PANTHER" id="PTHR42686:SF1">
    <property type="entry name" value="GH17980P-RELATED"/>
    <property type="match status" value="1"/>
</dbReference>
<dbReference type="Gene3D" id="3.20.20.100">
    <property type="entry name" value="NADP-dependent oxidoreductase domain"/>
    <property type="match status" value="1"/>
</dbReference>
<dbReference type="SUPFAM" id="SSF51430">
    <property type="entry name" value="NAD(P)-linked oxidoreductase"/>
    <property type="match status" value="1"/>
</dbReference>
<dbReference type="InterPro" id="IPR036812">
    <property type="entry name" value="NAD(P)_OxRdtase_dom_sf"/>
</dbReference>
<dbReference type="CDD" id="cd19163">
    <property type="entry name" value="AKR_galDH"/>
    <property type="match status" value="1"/>
</dbReference>
<dbReference type="RefSeq" id="WP_188775877.1">
    <property type="nucleotide sequence ID" value="NZ_BMMB01000005.1"/>
</dbReference>
<evidence type="ECO:0000313" key="3">
    <source>
        <dbReference type="Proteomes" id="UP001185028"/>
    </source>
</evidence>
<keyword evidence="3" id="KW-1185">Reference proteome</keyword>
<dbReference type="PANTHER" id="PTHR42686">
    <property type="entry name" value="GH17980P-RELATED"/>
    <property type="match status" value="1"/>
</dbReference>
<dbReference type="EMBL" id="JAVDQH010000006">
    <property type="protein sequence ID" value="MDR6243984.1"/>
    <property type="molecule type" value="Genomic_DNA"/>
</dbReference>
<dbReference type="Proteomes" id="UP001185028">
    <property type="component" value="Unassembled WGS sequence"/>
</dbReference>
<dbReference type="InterPro" id="IPR044479">
    <property type="entry name" value="LGALDH-like"/>
</dbReference>